<evidence type="ECO:0008006" key="4">
    <source>
        <dbReference type="Google" id="ProtNLM"/>
    </source>
</evidence>
<evidence type="ECO:0000313" key="3">
    <source>
        <dbReference type="Proteomes" id="UP000255423"/>
    </source>
</evidence>
<keyword evidence="1" id="KW-0732">Signal</keyword>
<dbReference type="RefSeq" id="WP_109572692.1">
    <property type="nucleotide sequence ID" value="NZ_UHJL01000002.1"/>
</dbReference>
<dbReference type="PROSITE" id="PS51257">
    <property type="entry name" value="PROKAR_LIPOPROTEIN"/>
    <property type="match status" value="1"/>
</dbReference>
<dbReference type="Proteomes" id="UP000255423">
    <property type="component" value="Unassembled WGS sequence"/>
</dbReference>
<sequence length="254" mass="26926">MKASVLFCFLSAVSLSLCGCLNPHISSMGASQMIVAHQPRLAVNGDSSSMTLSVDAYGGAKMQGRSIKDGFTGGATAALGYRPFGFSSPLYVEAAFGGKGGQASLDCTEGGKCNDGYNAWLETKEGKKKYSFWNLQERIALGADFDVGPVILGLGAGIQLFEGGGDFDDIRDYLGKSLADNDDEGYGIKLYSSARVGARLGSYGVVAFDADFMWLKTLNVGFMLNYYHPSGFHGGLFAAQKVGYGVNFGKTFSF</sequence>
<gene>
    <name evidence="2" type="ORF">SAMN05661053_1505</name>
</gene>
<reference evidence="2 3" key="1">
    <citation type="submission" date="2017-08" db="EMBL/GenBank/DDBJ databases">
        <authorList>
            <person name="de Groot N.N."/>
        </authorList>
    </citation>
    <scope>NUCLEOTIDE SEQUENCE [LARGE SCALE GENOMIC DNA]</scope>
    <source>
        <strain evidence="2 3">HM2</strain>
    </source>
</reference>
<evidence type="ECO:0000256" key="1">
    <source>
        <dbReference type="SAM" id="SignalP"/>
    </source>
</evidence>
<evidence type="ECO:0000313" key="2">
    <source>
        <dbReference type="EMBL" id="SUQ24112.1"/>
    </source>
</evidence>
<proteinExistence type="predicted"/>
<protein>
    <recommendedName>
        <fullName evidence="4">Lipoprotein</fullName>
    </recommendedName>
</protein>
<name>A0A380S4G7_FIBSU</name>
<dbReference type="EMBL" id="UHJL01000002">
    <property type="protein sequence ID" value="SUQ24112.1"/>
    <property type="molecule type" value="Genomic_DNA"/>
</dbReference>
<organism evidence="2 3">
    <name type="scientific">Fibrobacter succinogenes</name>
    <name type="common">Bacteroides succinogenes</name>
    <dbReference type="NCBI Taxonomy" id="833"/>
    <lineage>
        <taxon>Bacteria</taxon>
        <taxon>Pseudomonadati</taxon>
        <taxon>Fibrobacterota</taxon>
        <taxon>Fibrobacteria</taxon>
        <taxon>Fibrobacterales</taxon>
        <taxon>Fibrobacteraceae</taxon>
        <taxon>Fibrobacter</taxon>
    </lineage>
</organism>
<feature type="chain" id="PRO_5016707048" description="Lipoprotein" evidence="1">
    <location>
        <begin position="19"/>
        <end position="254"/>
    </location>
</feature>
<dbReference type="AlphaFoldDB" id="A0A380S4G7"/>
<feature type="signal peptide" evidence="1">
    <location>
        <begin position="1"/>
        <end position="18"/>
    </location>
</feature>
<accession>A0A380S4G7</accession>